<dbReference type="PANTHER" id="PTHR30349:SF64">
    <property type="entry name" value="PROPHAGE INTEGRASE INTD-RELATED"/>
    <property type="match status" value="1"/>
</dbReference>
<dbReference type="GO" id="GO:0003677">
    <property type="term" value="F:DNA binding"/>
    <property type="evidence" value="ECO:0007669"/>
    <property type="project" value="InterPro"/>
</dbReference>
<evidence type="ECO:0000256" key="2">
    <source>
        <dbReference type="SAM" id="MobiDB-lite"/>
    </source>
</evidence>
<keyword evidence="5" id="KW-1185">Reference proteome</keyword>
<feature type="compositionally biased region" description="Basic and acidic residues" evidence="2">
    <location>
        <begin position="481"/>
        <end position="492"/>
    </location>
</feature>
<dbReference type="EMBL" id="CP001700">
    <property type="protein sequence ID" value="ACU75682.1"/>
    <property type="molecule type" value="Genomic_DNA"/>
</dbReference>
<dbReference type="InterPro" id="IPR050090">
    <property type="entry name" value="Tyrosine_recombinase_XerCD"/>
</dbReference>
<dbReference type="InterPro" id="IPR013762">
    <property type="entry name" value="Integrase-like_cat_sf"/>
</dbReference>
<organism evidence="4 5">
    <name type="scientific">Catenulispora acidiphila (strain DSM 44928 / JCM 14897 / NBRC 102108 / NRRL B-24433 / ID139908)</name>
    <dbReference type="NCBI Taxonomy" id="479433"/>
    <lineage>
        <taxon>Bacteria</taxon>
        <taxon>Bacillati</taxon>
        <taxon>Actinomycetota</taxon>
        <taxon>Actinomycetes</taxon>
        <taxon>Catenulisporales</taxon>
        <taxon>Catenulisporaceae</taxon>
        <taxon>Catenulispora</taxon>
    </lineage>
</organism>
<evidence type="ECO:0000313" key="4">
    <source>
        <dbReference type="EMBL" id="ACU75682.1"/>
    </source>
</evidence>
<protein>
    <submittedName>
        <fullName evidence="4">Integrase family protein</fullName>
    </submittedName>
</protein>
<accession>C7Q1Y1</accession>
<dbReference type="InterPro" id="IPR011010">
    <property type="entry name" value="DNA_brk_join_enz"/>
</dbReference>
<gene>
    <name evidence="4" type="ordered locus">Caci_6841</name>
</gene>
<feature type="domain" description="Tyr recombinase" evidence="3">
    <location>
        <begin position="234"/>
        <end position="446"/>
    </location>
</feature>
<dbReference type="RefSeq" id="WP_015795410.1">
    <property type="nucleotide sequence ID" value="NC_013131.1"/>
</dbReference>
<dbReference type="GO" id="GO:0006310">
    <property type="term" value="P:DNA recombination"/>
    <property type="evidence" value="ECO:0007669"/>
    <property type="project" value="UniProtKB-KW"/>
</dbReference>
<feature type="region of interest" description="Disordered" evidence="2">
    <location>
        <begin position="455"/>
        <end position="492"/>
    </location>
</feature>
<sequence length="492" mass="54640">MQSLDVRVWSITPIKLANRTTYKVRWGVAGRTFSKTYASKQLAESRRSELLTAQRRGEAFDRDRGLPESEIRAMLASVSWYQNAIEFMDTVWPGLEPGSRRKLAESLATVTLALTEPGIDPVDHAFCFRWLVRWAFNSRERMTAALDGEAAFVVQWIADHSLPMSALADPKVARRAFNSTTTDCFGRPYAVNTYRNKKKGLNGAISFAIEMGRLDANPLERISTTPPKHKSSVDRTAVVNPAQARLLIERVREQGPTAPRLVAFFAVLYFAGLRPSEALALRVSDCDLPDVGWGSLRFAESVPYANAAWTDDGETSPRKSLKHRAQGQSRMVPACPELVRYLAAHIEKFGAAPDGRLFFRLDGGPIRHSTYAKIWARARAAALTPDQCRSQLGRRPYDLRHAAVSTWLNAGVPATQVAEWAGHSVEILLSTYAKCIDGPDQDELARRRIDAALGSADGAVDQGAARESQDRNRTQTAADDDPQRETVRHRLP</sequence>
<dbReference type="InterPro" id="IPR002104">
    <property type="entry name" value="Integrase_catalytic"/>
</dbReference>
<dbReference type="InParanoid" id="C7Q1Y1"/>
<dbReference type="Gene3D" id="1.10.443.10">
    <property type="entry name" value="Intergrase catalytic core"/>
    <property type="match status" value="1"/>
</dbReference>
<evidence type="ECO:0000313" key="5">
    <source>
        <dbReference type="Proteomes" id="UP000000851"/>
    </source>
</evidence>
<keyword evidence="1" id="KW-0233">DNA recombination</keyword>
<evidence type="ECO:0000256" key="1">
    <source>
        <dbReference type="ARBA" id="ARBA00023172"/>
    </source>
</evidence>
<dbReference type="AlphaFoldDB" id="C7Q1Y1"/>
<dbReference type="STRING" id="479433.Caci_6841"/>
<evidence type="ECO:0000259" key="3">
    <source>
        <dbReference type="PROSITE" id="PS51898"/>
    </source>
</evidence>
<feature type="region of interest" description="Disordered" evidence="2">
    <location>
        <begin position="309"/>
        <end position="328"/>
    </location>
</feature>
<dbReference type="Proteomes" id="UP000000851">
    <property type="component" value="Chromosome"/>
</dbReference>
<dbReference type="OrthoDB" id="3773913at2"/>
<dbReference type="KEGG" id="cai:Caci_6841"/>
<dbReference type="HOGENOM" id="CLU_048112_0_0_11"/>
<dbReference type="SUPFAM" id="SSF56349">
    <property type="entry name" value="DNA breaking-rejoining enzymes"/>
    <property type="match status" value="1"/>
</dbReference>
<dbReference type="eggNOG" id="COG0582">
    <property type="taxonomic scope" value="Bacteria"/>
</dbReference>
<reference evidence="4 5" key="1">
    <citation type="journal article" date="2009" name="Stand. Genomic Sci.">
        <title>Complete genome sequence of Catenulispora acidiphila type strain (ID 139908).</title>
        <authorList>
            <person name="Copeland A."/>
            <person name="Lapidus A."/>
            <person name="Glavina Del Rio T."/>
            <person name="Nolan M."/>
            <person name="Lucas S."/>
            <person name="Chen F."/>
            <person name="Tice H."/>
            <person name="Cheng J.F."/>
            <person name="Bruce D."/>
            <person name="Goodwin L."/>
            <person name="Pitluck S."/>
            <person name="Mikhailova N."/>
            <person name="Pati A."/>
            <person name="Ivanova N."/>
            <person name="Mavromatis K."/>
            <person name="Chen A."/>
            <person name="Palaniappan K."/>
            <person name="Chain P."/>
            <person name="Land M."/>
            <person name="Hauser L."/>
            <person name="Chang Y.J."/>
            <person name="Jeffries C.D."/>
            <person name="Chertkov O."/>
            <person name="Brettin T."/>
            <person name="Detter J.C."/>
            <person name="Han C."/>
            <person name="Ali Z."/>
            <person name="Tindall B.J."/>
            <person name="Goker M."/>
            <person name="Bristow J."/>
            <person name="Eisen J.A."/>
            <person name="Markowitz V."/>
            <person name="Hugenholtz P."/>
            <person name="Kyrpides N.C."/>
            <person name="Klenk H.P."/>
        </authorList>
    </citation>
    <scope>NUCLEOTIDE SEQUENCE [LARGE SCALE GENOMIC DNA]</scope>
    <source>
        <strain evidence="5">DSM 44928 / JCM 14897 / NBRC 102108 / NRRL B-24433 / ID139908</strain>
    </source>
</reference>
<dbReference type="PANTHER" id="PTHR30349">
    <property type="entry name" value="PHAGE INTEGRASE-RELATED"/>
    <property type="match status" value="1"/>
</dbReference>
<dbReference type="Pfam" id="PF00589">
    <property type="entry name" value="Phage_integrase"/>
    <property type="match status" value="1"/>
</dbReference>
<dbReference type="GO" id="GO:0015074">
    <property type="term" value="P:DNA integration"/>
    <property type="evidence" value="ECO:0007669"/>
    <property type="project" value="InterPro"/>
</dbReference>
<dbReference type="PROSITE" id="PS51898">
    <property type="entry name" value="TYR_RECOMBINASE"/>
    <property type="match status" value="1"/>
</dbReference>
<proteinExistence type="predicted"/>
<name>C7Q1Y1_CATAD</name>